<keyword evidence="1" id="KW-0812">Transmembrane</keyword>
<gene>
    <name evidence="3" type="ORF">OO17_00870</name>
</gene>
<dbReference type="RefSeq" id="WP_044404378.1">
    <property type="nucleotide sequence ID" value="NZ_JXXE01000017.1"/>
</dbReference>
<proteinExistence type="predicted"/>
<evidence type="ECO:0000256" key="1">
    <source>
        <dbReference type="SAM" id="Phobius"/>
    </source>
</evidence>
<evidence type="ECO:0000259" key="2">
    <source>
        <dbReference type="Pfam" id="PF09851"/>
    </source>
</evidence>
<dbReference type="InterPro" id="IPR018649">
    <property type="entry name" value="SHOCT"/>
</dbReference>
<organism evidence="3 4">
    <name type="scientific">Rhodopseudomonas palustris</name>
    <dbReference type="NCBI Taxonomy" id="1076"/>
    <lineage>
        <taxon>Bacteria</taxon>
        <taxon>Pseudomonadati</taxon>
        <taxon>Pseudomonadota</taxon>
        <taxon>Alphaproteobacteria</taxon>
        <taxon>Hyphomicrobiales</taxon>
        <taxon>Nitrobacteraceae</taxon>
        <taxon>Rhodopseudomonas</taxon>
    </lineage>
</organism>
<evidence type="ECO:0000313" key="4">
    <source>
        <dbReference type="Proteomes" id="UP000032515"/>
    </source>
</evidence>
<keyword evidence="1" id="KW-0472">Membrane</keyword>
<dbReference type="Pfam" id="PF09851">
    <property type="entry name" value="SHOCT"/>
    <property type="match status" value="1"/>
</dbReference>
<protein>
    <recommendedName>
        <fullName evidence="2">SHOCT domain-containing protein</fullName>
    </recommendedName>
</protein>
<dbReference type="OrthoDB" id="1123500at2"/>
<sequence length="86" mass="9595">MGHGPHWGMMGDSFGGMGPLNIISWIVGLILVAVLVAWFIRTNSAAKARNDPTESRRVALDVLEDRYARGEINREEFLQKKQDLNG</sequence>
<feature type="transmembrane region" description="Helical" evidence="1">
    <location>
        <begin position="20"/>
        <end position="40"/>
    </location>
</feature>
<name>A0A0D7F5M2_RHOPL</name>
<reference evidence="3 4" key="1">
    <citation type="submission" date="2014-11" db="EMBL/GenBank/DDBJ databases">
        <title>Genomics and ecophysiology of heterotrophic nitrogen fixing bacteria isolated from estuarine surface water.</title>
        <authorList>
            <person name="Bentzon-Tilia M."/>
            <person name="Severin I."/>
            <person name="Hansen L.H."/>
            <person name="Riemann L."/>
        </authorList>
    </citation>
    <scope>NUCLEOTIDE SEQUENCE [LARGE SCALE GENOMIC DNA]</scope>
    <source>
        <strain evidence="3 4">BAL398</strain>
    </source>
</reference>
<comment type="caution">
    <text evidence="3">The sequence shown here is derived from an EMBL/GenBank/DDBJ whole genome shotgun (WGS) entry which is preliminary data.</text>
</comment>
<dbReference type="EMBL" id="JXXE01000017">
    <property type="protein sequence ID" value="KIZ48076.1"/>
    <property type="molecule type" value="Genomic_DNA"/>
</dbReference>
<evidence type="ECO:0000313" key="3">
    <source>
        <dbReference type="EMBL" id="KIZ48076.1"/>
    </source>
</evidence>
<dbReference type="AlphaFoldDB" id="A0A0D7F5M2"/>
<keyword evidence="1" id="KW-1133">Transmembrane helix</keyword>
<dbReference type="Proteomes" id="UP000032515">
    <property type="component" value="Unassembled WGS sequence"/>
</dbReference>
<feature type="domain" description="SHOCT" evidence="2">
    <location>
        <begin position="59"/>
        <end position="84"/>
    </location>
</feature>
<dbReference type="PATRIC" id="fig|1076.23.peg.912"/>
<accession>A0A0D7F5M2</accession>